<keyword evidence="2" id="KW-1185">Reference proteome</keyword>
<evidence type="ECO:0000313" key="1">
    <source>
        <dbReference type="EMBL" id="UOB17420.1"/>
    </source>
</evidence>
<sequence length="940" mass="111486">MLKYVTSYILIITTFLSAETIFSQNSHTIIATLHPESHIINIQHEIVFQNKTNDTLNSVYLYDWNNAFSNNQTPLAKRFAEDFNKSFHLAKKEEKGNTKLISLTDRNYNYLKWERLESDDILKIQLNFPLYPHQNYHLRLSYSVKLPDSKFTRYGYTDENDFLLKNWYIMPAVYENGEWKLYSNKNLDDIYDQSSDYQIILNYPSNYNLISDLNVVQDKEMENYKQTIIYGEKRADITLYFKLFNEFSIHDTGSLKVITNLDSKELDYIQKGLSIEKVIDFIEENLGKYPHDKLLVTEEEYRKNPLYGLNQLPSFLRPFPDEFQFELRILKTTLYKYLDNSIFVDPRSDRWLFDAIQTYLMIEYVEKNYPDMKLLGGLSKVWGIRSFSLAKMDFNDQYTFLYMLMARKSLDQELTKPSDSLIKFNEKIANKYKAGVGFVYLKNYLGDNTIDKSIKTFYNDYKNDKATPQDFLTILNNNSHKNIDWFYNEYINTRHKIDYKLKKLKKDKDSVWVTVKNKSGTTVPITLFSVDKNDSVLSQQWLSGIRNEKVVGFERKEVKRLVLNYNKLIPEFNQRNNSKSVNGLIGNRKLKFQFFKDIEDPLYNQIFYVPIATFNVYDGFTPGMRLYNKTFLDRPFFYDLSPSYSFKEKTIVGGAKFNFRKYIDEGNLYQINFLAYGNTFHYAEGLRYTTITPAISFAFRTDDFRSNERQYLTSRFVNVIRDKSPDIDTDPDYSVLNTRYTYINNSIINYKSWFADLQIAHKFSKVSFNCEYRKLLRNNRQVNFRLFFGKFIYNETNSDFFSFALDRPTDYLFDYNYLGRSESTGLFSQQIIIAEGGFKSKLKSAYSNDWMLTANVSTNIWKWIEVYGDAGFVDNKYENTEFVYDSGIRLNLVTDYFELYLPVYSNNGWEIAQQNYDEKIRFIITLSPRTLTGLFTRKWF</sequence>
<reference evidence="1" key="1">
    <citation type="submission" date="2022-03" db="EMBL/GenBank/DDBJ databases">
        <title>Description of Abyssus ytuae gen. nov., sp. nov., a novel member of the family Flavobacteriaceae isolated from the sediment of Mariana Trench.</title>
        <authorList>
            <person name="Zhang J."/>
            <person name="Xu X."/>
        </authorList>
    </citation>
    <scope>NUCLEOTIDE SEQUENCE</scope>
    <source>
        <strain evidence="1">MT3330</strain>
    </source>
</reference>
<dbReference type="InterPro" id="IPR027268">
    <property type="entry name" value="Peptidase_M4/M1_CTD_sf"/>
</dbReference>
<protein>
    <submittedName>
        <fullName evidence="1">Metalloprotease</fullName>
    </submittedName>
</protein>
<organism evidence="1 2">
    <name type="scientific">Abyssalbus ytuae</name>
    <dbReference type="NCBI Taxonomy" id="2926907"/>
    <lineage>
        <taxon>Bacteria</taxon>
        <taxon>Pseudomonadati</taxon>
        <taxon>Bacteroidota</taxon>
        <taxon>Flavobacteriia</taxon>
        <taxon>Flavobacteriales</taxon>
        <taxon>Flavobacteriaceae</taxon>
        <taxon>Abyssalbus</taxon>
    </lineage>
</organism>
<accession>A0A9E6ZN57</accession>
<dbReference type="AlphaFoldDB" id="A0A9E6ZN57"/>
<evidence type="ECO:0000313" key="2">
    <source>
        <dbReference type="Proteomes" id="UP000831290"/>
    </source>
</evidence>
<dbReference type="GO" id="GO:0008237">
    <property type="term" value="F:metallopeptidase activity"/>
    <property type="evidence" value="ECO:0007669"/>
    <property type="project" value="UniProtKB-KW"/>
</dbReference>
<dbReference type="Gene3D" id="1.10.390.10">
    <property type="entry name" value="Neutral Protease Domain 2"/>
    <property type="match status" value="1"/>
</dbReference>
<gene>
    <name evidence="1" type="ORF">MQE35_16995</name>
</gene>
<dbReference type="KEGG" id="fbm:MQE35_16995"/>
<keyword evidence="1" id="KW-0645">Protease</keyword>
<dbReference type="Proteomes" id="UP000831290">
    <property type="component" value="Chromosome"/>
</dbReference>
<keyword evidence="1" id="KW-0482">Metalloprotease</keyword>
<proteinExistence type="predicted"/>
<keyword evidence="1" id="KW-0378">Hydrolase</keyword>
<dbReference type="EMBL" id="CP094358">
    <property type="protein sequence ID" value="UOB17420.1"/>
    <property type="molecule type" value="Genomic_DNA"/>
</dbReference>
<dbReference type="SUPFAM" id="SSF55486">
    <property type="entry name" value="Metalloproteases ('zincins'), catalytic domain"/>
    <property type="match status" value="1"/>
</dbReference>
<dbReference type="RefSeq" id="WP_255842861.1">
    <property type="nucleotide sequence ID" value="NZ_CP094358.1"/>
</dbReference>
<name>A0A9E6ZN57_9FLAO</name>